<sequence>MENTDNYFVSLMNESNPLDEVDLSSPIGQQEFAIADTPLPRDSFIARFEEDKRWGFIALCVTVEIS</sequence>
<dbReference type="Proteomes" id="UP000729402">
    <property type="component" value="Unassembled WGS sequence"/>
</dbReference>
<evidence type="ECO:0000313" key="1">
    <source>
        <dbReference type="EMBL" id="KAG8100760.1"/>
    </source>
</evidence>
<proteinExistence type="predicted"/>
<comment type="caution">
    <text evidence="1">The sequence shown here is derived from an EMBL/GenBank/DDBJ whole genome shotgun (WGS) entry which is preliminary data.</text>
</comment>
<gene>
    <name evidence="1" type="ORF">GUJ93_ZPchr0013g37690</name>
</gene>
<dbReference type="AlphaFoldDB" id="A0A8J5X5P8"/>
<accession>A0A8J5X5P8</accession>
<name>A0A8J5X5P8_ZIZPA</name>
<evidence type="ECO:0000313" key="2">
    <source>
        <dbReference type="Proteomes" id="UP000729402"/>
    </source>
</evidence>
<reference evidence="1" key="1">
    <citation type="journal article" date="2021" name="bioRxiv">
        <title>Whole Genome Assembly and Annotation of Northern Wild Rice, Zizania palustris L., Supports a Whole Genome Duplication in the Zizania Genus.</title>
        <authorList>
            <person name="Haas M."/>
            <person name="Kono T."/>
            <person name="Macchietto M."/>
            <person name="Millas R."/>
            <person name="McGilp L."/>
            <person name="Shao M."/>
            <person name="Duquette J."/>
            <person name="Hirsch C.N."/>
            <person name="Kimball J."/>
        </authorList>
    </citation>
    <scope>NUCLEOTIDE SEQUENCE</scope>
    <source>
        <tissue evidence="1">Fresh leaf tissue</tissue>
    </source>
</reference>
<organism evidence="1 2">
    <name type="scientific">Zizania palustris</name>
    <name type="common">Northern wild rice</name>
    <dbReference type="NCBI Taxonomy" id="103762"/>
    <lineage>
        <taxon>Eukaryota</taxon>
        <taxon>Viridiplantae</taxon>
        <taxon>Streptophyta</taxon>
        <taxon>Embryophyta</taxon>
        <taxon>Tracheophyta</taxon>
        <taxon>Spermatophyta</taxon>
        <taxon>Magnoliopsida</taxon>
        <taxon>Liliopsida</taxon>
        <taxon>Poales</taxon>
        <taxon>Poaceae</taxon>
        <taxon>BOP clade</taxon>
        <taxon>Oryzoideae</taxon>
        <taxon>Oryzeae</taxon>
        <taxon>Zizaniinae</taxon>
        <taxon>Zizania</taxon>
    </lineage>
</organism>
<dbReference type="EMBL" id="JAAALK010000079">
    <property type="protein sequence ID" value="KAG8100760.1"/>
    <property type="molecule type" value="Genomic_DNA"/>
</dbReference>
<protein>
    <submittedName>
        <fullName evidence="1">Uncharacterized protein</fullName>
    </submittedName>
</protein>
<reference evidence="1" key="2">
    <citation type="submission" date="2021-02" db="EMBL/GenBank/DDBJ databases">
        <authorList>
            <person name="Kimball J.A."/>
            <person name="Haas M.W."/>
            <person name="Macchietto M."/>
            <person name="Kono T."/>
            <person name="Duquette J."/>
            <person name="Shao M."/>
        </authorList>
    </citation>
    <scope>NUCLEOTIDE SEQUENCE</scope>
    <source>
        <tissue evidence="1">Fresh leaf tissue</tissue>
    </source>
</reference>
<keyword evidence="2" id="KW-1185">Reference proteome</keyword>